<organism evidence="1 2">
    <name type="scientific">Brachionus plicatilis</name>
    <name type="common">Marine rotifer</name>
    <name type="synonym">Brachionus muelleri</name>
    <dbReference type="NCBI Taxonomy" id="10195"/>
    <lineage>
        <taxon>Eukaryota</taxon>
        <taxon>Metazoa</taxon>
        <taxon>Spiralia</taxon>
        <taxon>Gnathifera</taxon>
        <taxon>Rotifera</taxon>
        <taxon>Eurotatoria</taxon>
        <taxon>Monogononta</taxon>
        <taxon>Pseudotrocha</taxon>
        <taxon>Ploima</taxon>
        <taxon>Brachionidae</taxon>
        <taxon>Brachionus</taxon>
    </lineage>
</organism>
<evidence type="ECO:0000313" key="1">
    <source>
        <dbReference type="EMBL" id="RNA21999.1"/>
    </source>
</evidence>
<name>A0A3M7REX6_BRAPC</name>
<keyword evidence="2" id="KW-1185">Reference proteome</keyword>
<dbReference type="AlphaFoldDB" id="A0A3M7REX6"/>
<dbReference type="EMBL" id="REGN01003553">
    <property type="protein sequence ID" value="RNA21999.1"/>
    <property type="molecule type" value="Genomic_DNA"/>
</dbReference>
<accession>A0A3M7REX6</accession>
<gene>
    <name evidence="1" type="ORF">BpHYR1_007503</name>
</gene>
<comment type="caution">
    <text evidence="1">The sequence shown here is derived from an EMBL/GenBank/DDBJ whole genome shotgun (WGS) entry which is preliminary data.</text>
</comment>
<proteinExistence type="predicted"/>
<evidence type="ECO:0000313" key="2">
    <source>
        <dbReference type="Proteomes" id="UP000276133"/>
    </source>
</evidence>
<protein>
    <submittedName>
        <fullName evidence="1">Uncharacterized protein</fullName>
    </submittedName>
</protein>
<reference evidence="1 2" key="1">
    <citation type="journal article" date="2018" name="Sci. Rep.">
        <title>Genomic signatures of local adaptation to the degree of environmental predictability in rotifers.</title>
        <authorList>
            <person name="Franch-Gras L."/>
            <person name="Hahn C."/>
            <person name="Garcia-Roger E.M."/>
            <person name="Carmona M.J."/>
            <person name="Serra M."/>
            <person name="Gomez A."/>
        </authorList>
    </citation>
    <scope>NUCLEOTIDE SEQUENCE [LARGE SCALE GENOMIC DNA]</scope>
    <source>
        <strain evidence="1">HYR1</strain>
    </source>
</reference>
<dbReference type="Proteomes" id="UP000276133">
    <property type="component" value="Unassembled WGS sequence"/>
</dbReference>
<sequence length="82" mass="9846">MCVKKSEKYAKKHKNCVINCHCKGFFFLQIFQAFLLFQHFLACYPETKLFVKRIIKTYNCCRYEVVHSKENTHKESNTLYIA</sequence>